<dbReference type="EMBL" id="VIKR01000002">
    <property type="protein sequence ID" value="TQV75174.1"/>
    <property type="molecule type" value="Genomic_DNA"/>
</dbReference>
<gene>
    <name evidence="2" type="ORF">FLL45_09555</name>
</gene>
<comment type="caution">
    <text evidence="2">The sequence shown here is derived from an EMBL/GenBank/DDBJ whole genome shotgun (WGS) entry which is preliminary data.</text>
</comment>
<proteinExistence type="predicted"/>
<reference evidence="2 3" key="1">
    <citation type="submission" date="2019-06" db="EMBL/GenBank/DDBJ databases">
        <title>Draft genome of Aliikangiella marina GYP-15.</title>
        <authorList>
            <person name="Wang G."/>
        </authorList>
    </citation>
    <scope>NUCLEOTIDE SEQUENCE [LARGE SCALE GENOMIC DNA]</scope>
    <source>
        <strain evidence="2 3">GYP-15</strain>
    </source>
</reference>
<dbReference type="RefSeq" id="WP_142941791.1">
    <property type="nucleotide sequence ID" value="NZ_VIKR01000002.1"/>
</dbReference>
<dbReference type="OrthoDB" id="6225858at2"/>
<dbReference type="InterPro" id="IPR031593">
    <property type="entry name" value="Porin_7"/>
</dbReference>
<feature type="chain" id="PRO_5021894139" evidence="1">
    <location>
        <begin position="22"/>
        <end position="234"/>
    </location>
</feature>
<name>A0A545TD75_9GAMM</name>
<dbReference type="Pfam" id="PF16956">
    <property type="entry name" value="Porin_7"/>
    <property type="match status" value="2"/>
</dbReference>
<evidence type="ECO:0000256" key="1">
    <source>
        <dbReference type="SAM" id="SignalP"/>
    </source>
</evidence>
<keyword evidence="1" id="KW-0732">Signal</keyword>
<keyword evidence="3" id="KW-1185">Reference proteome</keyword>
<organism evidence="2 3">
    <name type="scientific">Aliikangiella marina</name>
    <dbReference type="NCBI Taxonomy" id="1712262"/>
    <lineage>
        <taxon>Bacteria</taxon>
        <taxon>Pseudomonadati</taxon>
        <taxon>Pseudomonadota</taxon>
        <taxon>Gammaproteobacteria</taxon>
        <taxon>Oceanospirillales</taxon>
        <taxon>Pleioneaceae</taxon>
        <taxon>Aliikangiella</taxon>
    </lineage>
</organism>
<sequence>MKFNSKAIVLGLGLASSAAFANDFNGEVGLVYADVEGLDVIQVTGTYYFDSVDLSNTAWAEAEFMGRNSNVSVQYTDFDSDVDAMGINLEFFGEGNNNLYGAIGFVSIDTPFGSDDVVVGELGYFVDDNWLVSIQATDDSDNPIFLKTKYVGDLGDGQFFNVEASIDDEENDLEVSADYYFTNASSFGLQLSQAEGFDYGLNFKHFFNKQFALEVTYASTDFGDETGIGITARF</sequence>
<feature type="signal peptide" evidence="1">
    <location>
        <begin position="1"/>
        <end position="21"/>
    </location>
</feature>
<protein>
    <submittedName>
        <fullName evidence="2">Putative porin</fullName>
    </submittedName>
</protein>
<dbReference type="Proteomes" id="UP000317839">
    <property type="component" value="Unassembled WGS sequence"/>
</dbReference>
<accession>A0A545TD75</accession>
<dbReference type="AlphaFoldDB" id="A0A545TD75"/>
<evidence type="ECO:0000313" key="3">
    <source>
        <dbReference type="Proteomes" id="UP000317839"/>
    </source>
</evidence>
<evidence type="ECO:0000313" key="2">
    <source>
        <dbReference type="EMBL" id="TQV75174.1"/>
    </source>
</evidence>